<dbReference type="NCBIfam" id="TIGR00419">
    <property type="entry name" value="tim"/>
    <property type="match status" value="1"/>
</dbReference>
<dbReference type="InterPro" id="IPR020861">
    <property type="entry name" value="Triosephosphate_isomerase_AS"/>
</dbReference>
<evidence type="ECO:0000256" key="5">
    <source>
        <dbReference type="ARBA" id="ARBA00023152"/>
    </source>
</evidence>
<feature type="binding site" evidence="7">
    <location>
        <begin position="241"/>
        <end position="242"/>
    </location>
    <ligand>
        <name>substrate</name>
    </ligand>
</feature>
<comment type="pathway">
    <text evidence="7 8">Carbohydrate biosynthesis; gluconeogenesis.</text>
</comment>
<comment type="catalytic activity">
    <reaction evidence="7 8">
        <text>D-glyceraldehyde 3-phosphate = dihydroxyacetone phosphate</text>
        <dbReference type="Rhea" id="RHEA:18585"/>
        <dbReference type="ChEBI" id="CHEBI:57642"/>
        <dbReference type="ChEBI" id="CHEBI:59776"/>
        <dbReference type="EC" id="5.3.1.1"/>
    </reaction>
</comment>
<dbReference type="CDD" id="cd00311">
    <property type="entry name" value="TIM"/>
    <property type="match status" value="1"/>
</dbReference>
<dbReference type="GO" id="GO:0019563">
    <property type="term" value="P:glycerol catabolic process"/>
    <property type="evidence" value="ECO:0007669"/>
    <property type="project" value="TreeGrafter"/>
</dbReference>
<dbReference type="FunFam" id="3.20.20.70:FF:000016">
    <property type="entry name" value="Triosephosphate isomerase"/>
    <property type="match status" value="1"/>
</dbReference>
<dbReference type="InterPro" id="IPR035990">
    <property type="entry name" value="TIM_sf"/>
</dbReference>
<dbReference type="PROSITE" id="PS00171">
    <property type="entry name" value="TIM_1"/>
    <property type="match status" value="1"/>
</dbReference>
<feature type="active site" description="Proton acceptor" evidence="7">
    <location>
        <position position="174"/>
    </location>
</feature>
<dbReference type="GO" id="GO:0004807">
    <property type="term" value="F:triose-phosphate isomerase activity"/>
    <property type="evidence" value="ECO:0007669"/>
    <property type="project" value="UniProtKB-UniRule"/>
</dbReference>
<dbReference type="EMBL" id="DVJQ01000021">
    <property type="protein sequence ID" value="HIS73837.1"/>
    <property type="molecule type" value="Genomic_DNA"/>
</dbReference>
<dbReference type="InterPro" id="IPR000652">
    <property type="entry name" value="Triosephosphate_isomerase"/>
</dbReference>
<dbReference type="AlphaFoldDB" id="A0A9D1JXN0"/>
<comment type="pathway">
    <text evidence="1 7 8">Carbohydrate degradation; glycolysis; D-glyceraldehyde 3-phosphate from glycerone phosphate: step 1/1.</text>
</comment>
<dbReference type="GO" id="GO:0006096">
    <property type="term" value="P:glycolytic process"/>
    <property type="evidence" value="ECO:0007669"/>
    <property type="project" value="UniProtKB-UniRule"/>
</dbReference>
<dbReference type="PROSITE" id="PS51440">
    <property type="entry name" value="TIM_2"/>
    <property type="match status" value="1"/>
</dbReference>
<dbReference type="Pfam" id="PF00121">
    <property type="entry name" value="TIM"/>
    <property type="match status" value="1"/>
</dbReference>
<feature type="binding site" evidence="7">
    <location>
        <begin position="10"/>
        <end position="12"/>
    </location>
    <ligand>
        <name>substrate</name>
    </ligand>
</feature>
<dbReference type="GO" id="GO:0006094">
    <property type="term" value="P:gluconeogenesis"/>
    <property type="evidence" value="ECO:0007669"/>
    <property type="project" value="UniProtKB-UniRule"/>
</dbReference>
<dbReference type="SUPFAM" id="SSF51351">
    <property type="entry name" value="Triosephosphate isomerase (TIM)"/>
    <property type="match status" value="1"/>
</dbReference>
<evidence type="ECO:0000256" key="7">
    <source>
        <dbReference type="HAMAP-Rule" id="MF_00147"/>
    </source>
</evidence>
<evidence type="ECO:0000256" key="2">
    <source>
        <dbReference type="ARBA" id="ARBA00007422"/>
    </source>
</evidence>
<dbReference type="EC" id="5.3.1.1" evidence="7 8"/>
<reference evidence="9" key="1">
    <citation type="submission" date="2020-10" db="EMBL/GenBank/DDBJ databases">
        <authorList>
            <person name="Gilroy R."/>
        </authorList>
    </citation>
    <scope>NUCLEOTIDE SEQUENCE</scope>
    <source>
        <strain evidence="9">CHK152-2871</strain>
    </source>
</reference>
<dbReference type="GO" id="GO:0046166">
    <property type="term" value="P:glyceraldehyde-3-phosphate biosynthetic process"/>
    <property type="evidence" value="ECO:0007669"/>
    <property type="project" value="TreeGrafter"/>
</dbReference>
<feature type="active site" description="Electrophile" evidence="7">
    <location>
        <position position="102"/>
    </location>
</feature>
<evidence type="ECO:0000256" key="3">
    <source>
        <dbReference type="ARBA" id="ARBA00022432"/>
    </source>
</evidence>
<evidence type="ECO:0000256" key="1">
    <source>
        <dbReference type="ARBA" id="ARBA00004680"/>
    </source>
</evidence>
<comment type="subcellular location">
    <subcellularLocation>
        <location evidence="7 8">Cytoplasm</location>
    </subcellularLocation>
</comment>
<sequence length="259" mass="28012">MSRRPIIAGNWKMHNNRAQSEELICGIKDAIKDIDKDLLPEVVVAPVFTSLDIVSKNISDCACGKIQLAAQNCYFEPKGAFTGEISIDMIKDFDAKFIIIGHSERRQIFGESDELINKKAIAIIEAGLTPIICCGETLEQRELGVTDSHIASQIVKALENVKPADVANVVIAYEPIWAIGTGKTCDSVEANRVIKVIRTTLAQIAGKDNADKVRILYGGSVKPETIKEQMAQSDIDGALVGGASLKADSFAQIIKGAMK</sequence>
<gene>
    <name evidence="7" type="primary">tpiA</name>
    <name evidence="9" type="ORF">IAA86_02315</name>
</gene>
<evidence type="ECO:0000256" key="8">
    <source>
        <dbReference type="RuleBase" id="RU363013"/>
    </source>
</evidence>
<name>A0A9D1JXN0_9BACT</name>
<organism evidence="9 10">
    <name type="scientific">Candidatus Galligastranaerophilus intestinavium</name>
    <dbReference type="NCBI Taxonomy" id="2840836"/>
    <lineage>
        <taxon>Bacteria</taxon>
        <taxon>Candidatus Galligastranaerophilus</taxon>
    </lineage>
</organism>
<keyword evidence="5 7" id="KW-0324">Glycolysis</keyword>
<dbReference type="Proteomes" id="UP000886865">
    <property type="component" value="Unassembled WGS sequence"/>
</dbReference>
<evidence type="ECO:0000313" key="9">
    <source>
        <dbReference type="EMBL" id="HIS73837.1"/>
    </source>
</evidence>
<comment type="similarity">
    <text evidence="2 7 8">Belongs to the triosephosphate isomerase family.</text>
</comment>
<dbReference type="HAMAP" id="MF_00147_B">
    <property type="entry name" value="TIM_B"/>
    <property type="match status" value="1"/>
</dbReference>
<dbReference type="GO" id="GO:0005829">
    <property type="term" value="C:cytosol"/>
    <property type="evidence" value="ECO:0007669"/>
    <property type="project" value="TreeGrafter"/>
</dbReference>
<keyword evidence="3 7" id="KW-0312">Gluconeogenesis</keyword>
<feature type="binding site" evidence="7">
    <location>
        <position position="180"/>
    </location>
    <ligand>
        <name>substrate</name>
    </ligand>
</feature>
<accession>A0A9D1JXN0</accession>
<proteinExistence type="inferred from homology"/>
<feature type="binding site" evidence="7">
    <location>
        <position position="220"/>
    </location>
    <ligand>
        <name>substrate</name>
    </ligand>
</feature>
<keyword evidence="4 7" id="KW-0963">Cytoplasm</keyword>
<comment type="caution">
    <text evidence="9">The sequence shown here is derived from an EMBL/GenBank/DDBJ whole genome shotgun (WGS) entry which is preliminary data.</text>
</comment>
<evidence type="ECO:0000256" key="6">
    <source>
        <dbReference type="ARBA" id="ARBA00023235"/>
    </source>
</evidence>
<reference evidence="9" key="2">
    <citation type="journal article" date="2021" name="PeerJ">
        <title>Extensive microbial diversity within the chicken gut microbiome revealed by metagenomics and culture.</title>
        <authorList>
            <person name="Gilroy R."/>
            <person name="Ravi A."/>
            <person name="Getino M."/>
            <person name="Pursley I."/>
            <person name="Horton D.L."/>
            <person name="Alikhan N.F."/>
            <person name="Baker D."/>
            <person name="Gharbi K."/>
            <person name="Hall N."/>
            <person name="Watson M."/>
            <person name="Adriaenssens E.M."/>
            <person name="Foster-Nyarko E."/>
            <person name="Jarju S."/>
            <person name="Secka A."/>
            <person name="Antonio M."/>
            <person name="Oren A."/>
            <person name="Chaudhuri R.R."/>
            <person name="La Ragione R."/>
            <person name="Hildebrand F."/>
            <person name="Pallen M.J."/>
        </authorList>
    </citation>
    <scope>NUCLEOTIDE SEQUENCE</scope>
    <source>
        <strain evidence="9">CHK152-2871</strain>
    </source>
</reference>
<keyword evidence="6 7" id="KW-0413">Isomerase</keyword>
<evidence type="ECO:0000256" key="4">
    <source>
        <dbReference type="ARBA" id="ARBA00022490"/>
    </source>
</evidence>
<evidence type="ECO:0000313" key="10">
    <source>
        <dbReference type="Proteomes" id="UP000886865"/>
    </source>
</evidence>
<dbReference type="InterPro" id="IPR013785">
    <property type="entry name" value="Aldolase_TIM"/>
</dbReference>
<comment type="function">
    <text evidence="7">Involved in the gluconeogenesis. Catalyzes stereospecifically the conversion of dihydroxyacetone phosphate (DHAP) to D-glyceraldehyde-3-phosphate (G3P).</text>
</comment>
<dbReference type="PANTHER" id="PTHR21139:SF42">
    <property type="entry name" value="TRIOSEPHOSPHATE ISOMERASE"/>
    <property type="match status" value="1"/>
</dbReference>
<dbReference type="Gene3D" id="3.20.20.70">
    <property type="entry name" value="Aldolase class I"/>
    <property type="match status" value="1"/>
</dbReference>
<protein>
    <recommendedName>
        <fullName evidence="7 8">Triosephosphate isomerase</fullName>
        <shortName evidence="7">TIM</shortName>
        <shortName evidence="7">TPI</shortName>
        <ecNumber evidence="7 8">5.3.1.1</ecNumber>
    </recommendedName>
    <alternativeName>
        <fullName evidence="7">Triose-phosphate isomerase</fullName>
    </alternativeName>
</protein>
<dbReference type="InterPro" id="IPR022896">
    <property type="entry name" value="TrioseP_Isoase_bac/euk"/>
</dbReference>
<dbReference type="PANTHER" id="PTHR21139">
    <property type="entry name" value="TRIOSEPHOSPHATE ISOMERASE"/>
    <property type="match status" value="1"/>
</dbReference>
<comment type="subunit">
    <text evidence="7 8">Homodimer.</text>
</comment>